<sequence length="232" mass="24990">MILYIALDDTDMPTSPGTGRLAREIALHINQKYTVLGITRHQLLVHPDIPYTSHNSAAVLHLTGVQDESLDSLFDEIAEIIKTKAAEGSDPGVCMAFHDQVNPAVVIFGKDAKSMILTKDQAMTLAMNSGIRLLGLGGTNGGIIGALAAVGLAASGSDGRYIQVGTIRDLHGEADVKEILKAGISSIISADGKRVSEGRIRFRKFPQPMRIQNTPILLVREIDGVWVVDRRD</sequence>
<gene>
    <name evidence="1" type="ORF">KHC33_11405</name>
</gene>
<dbReference type="AlphaFoldDB" id="A0A8E7EG58"/>
<dbReference type="EMBL" id="CP075546">
    <property type="protein sequence ID" value="QVV87943.1"/>
    <property type="molecule type" value="Genomic_DNA"/>
</dbReference>
<organism evidence="1 2">
    <name type="scientific">Methanospirillum purgamenti</name>
    <dbReference type="NCBI Taxonomy" id="2834276"/>
    <lineage>
        <taxon>Archaea</taxon>
        <taxon>Methanobacteriati</taxon>
        <taxon>Methanobacteriota</taxon>
        <taxon>Stenosarchaea group</taxon>
        <taxon>Methanomicrobia</taxon>
        <taxon>Methanomicrobiales</taxon>
        <taxon>Methanospirillaceae</taxon>
        <taxon>Methanospirillum</taxon>
    </lineage>
</organism>
<dbReference type="Proteomes" id="UP000680656">
    <property type="component" value="Chromosome"/>
</dbReference>
<dbReference type="RefSeq" id="WP_214418760.1">
    <property type="nucleotide sequence ID" value="NZ_CP075546.1"/>
</dbReference>
<proteinExistence type="predicted"/>
<name>A0A8E7EG58_9EURY</name>
<evidence type="ECO:0000313" key="1">
    <source>
        <dbReference type="EMBL" id="QVV87943.1"/>
    </source>
</evidence>
<evidence type="ECO:0000313" key="2">
    <source>
        <dbReference type="Proteomes" id="UP000680656"/>
    </source>
</evidence>
<reference evidence="1 2" key="1">
    <citation type="submission" date="2021-05" db="EMBL/GenBank/DDBJ databases">
        <title>A novel Methanospirillum isolate from a pyrite-forming mixed culture.</title>
        <authorList>
            <person name="Bunk B."/>
            <person name="Sproer C."/>
            <person name="Spring S."/>
            <person name="Pester M."/>
        </authorList>
    </citation>
    <scope>NUCLEOTIDE SEQUENCE [LARGE SCALE GENOMIC DNA]</scope>
    <source>
        <strain evidence="1 2">J.3.6.1-F.2.7.3</strain>
    </source>
</reference>
<dbReference type="GeneID" id="65097799"/>
<dbReference type="PANTHER" id="PTHR40705">
    <property type="entry name" value="TRNA(ILE2) 2-AGMATINYLCYTIDINE SYNTHETASE TIAS"/>
    <property type="match status" value="1"/>
</dbReference>
<accession>A0A8E7EG58</accession>
<dbReference type="Gene3D" id="3.30.70.2200">
    <property type="match status" value="1"/>
</dbReference>
<dbReference type="KEGG" id="mrtj:KHC33_11405"/>
<dbReference type="PANTHER" id="PTHR40705:SF2">
    <property type="entry name" value="DUF1743 DOMAIN-CONTAINING PROTEIN"/>
    <property type="match status" value="1"/>
</dbReference>
<protein>
    <submittedName>
        <fullName evidence="1">ABC transporter substrate-binding protein</fullName>
    </submittedName>
</protein>
<keyword evidence="2" id="KW-1185">Reference proteome</keyword>